<evidence type="ECO:0000256" key="8">
    <source>
        <dbReference type="ARBA" id="ARBA00023195"/>
    </source>
</evidence>
<dbReference type="GO" id="GO:0016740">
    <property type="term" value="F:transferase activity"/>
    <property type="evidence" value="ECO:0007669"/>
    <property type="project" value="UniProtKB-KW"/>
</dbReference>
<dbReference type="Gene3D" id="1.10.443.10">
    <property type="entry name" value="Intergrase catalytic core"/>
    <property type="match status" value="1"/>
</dbReference>
<dbReference type="Pfam" id="PF14659">
    <property type="entry name" value="Phage_int_SAM_3"/>
    <property type="match status" value="1"/>
</dbReference>
<keyword evidence="3" id="KW-0808">Transferase</keyword>
<dbReference type="InterPro" id="IPR050090">
    <property type="entry name" value="Tyrosine_recombinase_XerCD"/>
</dbReference>
<dbReference type="PANTHER" id="PTHR30349">
    <property type="entry name" value="PHAGE INTEGRASE-RELATED"/>
    <property type="match status" value="1"/>
</dbReference>
<evidence type="ECO:0000256" key="6">
    <source>
        <dbReference type="ARBA" id="ARBA00023125"/>
    </source>
</evidence>
<proteinExistence type="inferred from homology"/>
<dbReference type="InterPro" id="IPR004107">
    <property type="entry name" value="Integrase_SAM-like_N"/>
</dbReference>
<dbReference type="InterPro" id="IPR010998">
    <property type="entry name" value="Integrase_recombinase_N"/>
</dbReference>
<dbReference type="Gene3D" id="1.10.150.130">
    <property type="match status" value="1"/>
</dbReference>
<protein>
    <recommendedName>
        <fullName evidence="2">Integrase</fullName>
    </recommendedName>
</protein>
<evidence type="ECO:0000256" key="5">
    <source>
        <dbReference type="ARBA" id="ARBA00022908"/>
    </source>
</evidence>
<dbReference type="PROSITE" id="PS51898">
    <property type="entry name" value="TYR_RECOMBINASE"/>
    <property type="match status" value="1"/>
</dbReference>
<dbReference type="GO" id="GO:0044826">
    <property type="term" value="P:viral genome integration into host DNA"/>
    <property type="evidence" value="ECO:0007669"/>
    <property type="project" value="UniProtKB-KW"/>
</dbReference>
<evidence type="ECO:0000313" key="10">
    <source>
        <dbReference type="EMBL" id="DAD83725.1"/>
    </source>
</evidence>
<dbReference type="InterPro" id="IPR011010">
    <property type="entry name" value="DNA_brk_join_enz"/>
</dbReference>
<dbReference type="SUPFAM" id="SSF56349">
    <property type="entry name" value="DNA breaking-rejoining enzymes"/>
    <property type="match status" value="1"/>
</dbReference>
<evidence type="ECO:0000256" key="3">
    <source>
        <dbReference type="ARBA" id="ARBA00022679"/>
    </source>
</evidence>
<dbReference type="EMBL" id="BK014941">
    <property type="protein sequence ID" value="DAD83725.1"/>
    <property type="molecule type" value="Genomic_DNA"/>
</dbReference>
<keyword evidence="8" id="KW-1179">Viral genome integration</keyword>
<keyword evidence="8" id="KW-1160">Virus entry into host cell</keyword>
<feature type="domain" description="Tyr recombinase" evidence="9">
    <location>
        <begin position="159"/>
        <end position="350"/>
    </location>
</feature>
<dbReference type="PANTHER" id="PTHR30349:SF64">
    <property type="entry name" value="PROPHAGE INTEGRASE INTD-RELATED"/>
    <property type="match status" value="1"/>
</dbReference>
<evidence type="ECO:0000259" key="9">
    <source>
        <dbReference type="PROSITE" id="PS51898"/>
    </source>
</evidence>
<dbReference type="GO" id="GO:0016787">
    <property type="term" value="F:hydrolase activity"/>
    <property type="evidence" value="ECO:0007669"/>
    <property type="project" value="UniProtKB-KW"/>
</dbReference>
<reference evidence="10" key="1">
    <citation type="journal article" date="2021" name="Proc. Natl. Acad. Sci. U.S.A.">
        <title>A Catalog of Tens of Thousands of Viruses from Human Metagenomes Reveals Hidden Associations with Chronic Diseases.</title>
        <authorList>
            <person name="Tisza M.J."/>
            <person name="Buck C.B."/>
        </authorList>
    </citation>
    <scope>NUCLEOTIDE SEQUENCE</scope>
    <source>
        <strain evidence="10">CtI7W9</strain>
    </source>
</reference>
<dbReference type="GO" id="GO:0075713">
    <property type="term" value="P:establishment of integrated proviral latency"/>
    <property type="evidence" value="ECO:0007669"/>
    <property type="project" value="UniProtKB-KW"/>
</dbReference>
<keyword evidence="5" id="KW-0229">DNA integration</keyword>
<sequence>MARQSDGRYRAKVTVGKDMNGGSVVKYVSGRTRKDLEAAKEAVRQEFITGRAAQKDALFGPYAIQWYNVYKKPSIKESAQSGYKTALNKHILPVLGDKRLTAISTMDLQELLNSKGDTCVTIIENVHHVLESVFKRAYSEGIIQRDVTVGLVKPSKEKSSRRALTEAEEEAAKKLMQEENGLLVALLYYTGMRLGEALGLQWECVDFRKKVIHVRQQVNLRKGMITPPKTKESIRDIPLPDELAEMLVRGFPQAFVFPAPDGTYYRNSSSNRLWRSLMERMAELGPNIETRRDGASILTPHYFRHNYASILYNAGVDVLSAQKFLGHANVKVTLEIYSHLSKEKEDASAGAVIDAFKKRLPESCQSKNTK</sequence>
<dbReference type="CDD" id="cd01189">
    <property type="entry name" value="INT_ICEBs1_C_like"/>
    <property type="match status" value="1"/>
</dbReference>
<dbReference type="GO" id="GO:0006310">
    <property type="term" value="P:DNA recombination"/>
    <property type="evidence" value="ECO:0007669"/>
    <property type="project" value="UniProtKB-KW"/>
</dbReference>
<keyword evidence="4" id="KW-0378">Hydrolase</keyword>
<evidence type="ECO:0000256" key="4">
    <source>
        <dbReference type="ARBA" id="ARBA00022801"/>
    </source>
</evidence>
<dbReference type="GO" id="GO:0003677">
    <property type="term" value="F:DNA binding"/>
    <property type="evidence" value="ECO:0007669"/>
    <property type="project" value="UniProtKB-KW"/>
</dbReference>
<dbReference type="InterPro" id="IPR002104">
    <property type="entry name" value="Integrase_catalytic"/>
</dbReference>
<keyword evidence="6" id="KW-0238">DNA-binding</keyword>
<evidence type="ECO:0000256" key="1">
    <source>
        <dbReference type="ARBA" id="ARBA00008857"/>
    </source>
</evidence>
<evidence type="ECO:0000256" key="2">
    <source>
        <dbReference type="ARBA" id="ARBA00016082"/>
    </source>
</evidence>
<dbReference type="InterPro" id="IPR013762">
    <property type="entry name" value="Integrase-like_cat_sf"/>
</dbReference>
<accession>A0A8S5MMX4</accession>
<comment type="similarity">
    <text evidence="1">Belongs to the 'phage' integrase family.</text>
</comment>
<evidence type="ECO:0000256" key="7">
    <source>
        <dbReference type="ARBA" id="ARBA00023172"/>
    </source>
</evidence>
<dbReference type="Pfam" id="PF00589">
    <property type="entry name" value="Phage_integrase"/>
    <property type="match status" value="1"/>
</dbReference>
<keyword evidence="7" id="KW-0233">DNA recombination</keyword>
<organism evidence="10">
    <name type="scientific">Myoviridae sp. ctI7W9</name>
    <dbReference type="NCBI Taxonomy" id="2826636"/>
    <lineage>
        <taxon>Viruses</taxon>
        <taxon>Duplodnaviria</taxon>
        <taxon>Heunggongvirae</taxon>
        <taxon>Uroviricota</taxon>
        <taxon>Caudoviricetes</taxon>
    </lineage>
</organism>
<dbReference type="GO" id="GO:0015074">
    <property type="term" value="P:DNA integration"/>
    <property type="evidence" value="ECO:0007669"/>
    <property type="project" value="UniProtKB-KW"/>
</dbReference>
<name>A0A8S5MMX4_9CAUD</name>